<name>A0A0G4GJG5_9ALVE</name>
<sequence length="112" mass="11967">MKGLIAFVAHCPEVRENQRVVVVGECPELGGWDLGGALSLAPAPCGRPWWLSSQVEVNLPECTMGVSGDFESEMEIDQEVGRVGVSKLNFRLVAVPNSSNGVEVSDPDNPCV</sequence>
<dbReference type="InterPro" id="IPR002044">
    <property type="entry name" value="CBM20"/>
</dbReference>
<dbReference type="InterPro" id="IPR013784">
    <property type="entry name" value="Carb-bd-like_fold"/>
</dbReference>
<dbReference type="Gene3D" id="2.60.40.10">
    <property type="entry name" value="Immunoglobulins"/>
    <property type="match status" value="1"/>
</dbReference>
<evidence type="ECO:0000259" key="1">
    <source>
        <dbReference type="Pfam" id="PF00686"/>
    </source>
</evidence>
<reference evidence="2" key="1">
    <citation type="submission" date="2014-11" db="EMBL/GenBank/DDBJ databases">
        <authorList>
            <person name="Otto D Thomas"/>
            <person name="Naeem Raeece"/>
        </authorList>
    </citation>
    <scope>NUCLEOTIDE SEQUENCE</scope>
</reference>
<dbReference type="PhylomeDB" id="A0A0G4GJG5"/>
<dbReference type="AlphaFoldDB" id="A0A0G4GJG5"/>
<dbReference type="SUPFAM" id="SSF49452">
    <property type="entry name" value="Starch-binding domain-like"/>
    <property type="match status" value="1"/>
</dbReference>
<feature type="domain" description="CBM20" evidence="1">
    <location>
        <begin position="12"/>
        <end position="61"/>
    </location>
</feature>
<gene>
    <name evidence="2" type="ORF">Cvel_22171</name>
</gene>
<dbReference type="VEuPathDB" id="CryptoDB:Cvel_22171"/>
<dbReference type="GO" id="GO:2001070">
    <property type="term" value="F:starch binding"/>
    <property type="evidence" value="ECO:0007669"/>
    <property type="project" value="InterPro"/>
</dbReference>
<dbReference type="EMBL" id="CDMZ01001273">
    <property type="protein sequence ID" value="CEM30064.1"/>
    <property type="molecule type" value="Genomic_DNA"/>
</dbReference>
<dbReference type="Pfam" id="PF00686">
    <property type="entry name" value="CBM_20"/>
    <property type="match status" value="1"/>
</dbReference>
<proteinExistence type="predicted"/>
<dbReference type="InterPro" id="IPR013783">
    <property type="entry name" value="Ig-like_fold"/>
</dbReference>
<organism evidence="2">
    <name type="scientific">Chromera velia CCMP2878</name>
    <dbReference type="NCBI Taxonomy" id="1169474"/>
    <lineage>
        <taxon>Eukaryota</taxon>
        <taxon>Sar</taxon>
        <taxon>Alveolata</taxon>
        <taxon>Colpodellida</taxon>
        <taxon>Chromeraceae</taxon>
        <taxon>Chromera</taxon>
    </lineage>
</organism>
<protein>
    <recommendedName>
        <fullName evidence="1">CBM20 domain-containing protein</fullName>
    </recommendedName>
</protein>
<accession>A0A0G4GJG5</accession>
<evidence type="ECO:0000313" key="2">
    <source>
        <dbReference type="EMBL" id="CEM30064.1"/>
    </source>
</evidence>